<dbReference type="GO" id="GO:0003700">
    <property type="term" value="F:DNA-binding transcription factor activity"/>
    <property type="evidence" value="ECO:0007669"/>
    <property type="project" value="InterPro"/>
</dbReference>
<dbReference type="GO" id="GO:0003677">
    <property type="term" value="F:DNA binding"/>
    <property type="evidence" value="ECO:0007669"/>
    <property type="project" value="UniProtKB-KW"/>
</dbReference>
<dbReference type="PANTHER" id="PTHR30204:SF94">
    <property type="entry name" value="HEAVY METAL-DEPENDENT TRANSCRIPTIONAL REGULATOR HI_0293-RELATED"/>
    <property type="match status" value="1"/>
</dbReference>
<feature type="transmembrane region" description="Helical" evidence="4">
    <location>
        <begin position="226"/>
        <end position="247"/>
    </location>
</feature>
<gene>
    <name evidence="6" type="ORF">CSX01_09120</name>
</gene>
<evidence type="ECO:0000259" key="5">
    <source>
        <dbReference type="PROSITE" id="PS50937"/>
    </source>
</evidence>
<keyword evidence="1" id="KW-0805">Transcription regulation</keyword>
<evidence type="ECO:0000256" key="4">
    <source>
        <dbReference type="SAM" id="Phobius"/>
    </source>
</evidence>
<dbReference type="SUPFAM" id="SSF46955">
    <property type="entry name" value="Putative DNA-binding domain"/>
    <property type="match status" value="1"/>
</dbReference>
<feature type="transmembrane region" description="Helical" evidence="4">
    <location>
        <begin position="167"/>
        <end position="185"/>
    </location>
</feature>
<evidence type="ECO:0000256" key="2">
    <source>
        <dbReference type="ARBA" id="ARBA00023125"/>
    </source>
</evidence>
<dbReference type="SMART" id="SM00422">
    <property type="entry name" value="HTH_MERR"/>
    <property type="match status" value="1"/>
</dbReference>
<dbReference type="PROSITE" id="PS50937">
    <property type="entry name" value="HTH_MERR_2"/>
    <property type="match status" value="1"/>
</dbReference>
<dbReference type="Gene3D" id="1.10.1660.10">
    <property type="match status" value="1"/>
</dbReference>
<protein>
    <recommendedName>
        <fullName evidence="5">HTH merR-type domain-containing protein</fullName>
    </recommendedName>
</protein>
<evidence type="ECO:0000313" key="6">
    <source>
        <dbReference type="EMBL" id="PHU34568.1"/>
    </source>
</evidence>
<keyword evidence="4" id="KW-1133">Transmembrane helix</keyword>
<comment type="caution">
    <text evidence="6">The sequence shown here is derived from an EMBL/GenBank/DDBJ whole genome shotgun (WGS) entry which is preliminary data.</text>
</comment>
<dbReference type="CDD" id="cd00592">
    <property type="entry name" value="HTH_MerR-like"/>
    <property type="match status" value="1"/>
</dbReference>
<dbReference type="InterPro" id="IPR009061">
    <property type="entry name" value="DNA-bd_dom_put_sf"/>
</dbReference>
<dbReference type="InterPro" id="IPR047057">
    <property type="entry name" value="MerR_fam"/>
</dbReference>
<evidence type="ECO:0000256" key="1">
    <source>
        <dbReference type="ARBA" id="ARBA00023015"/>
    </source>
</evidence>
<dbReference type="PANTHER" id="PTHR30204">
    <property type="entry name" value="REDOX-CYCLING DRUG-SENSING TRANSCRIPTIONAL ACTIVATOR SOXR"/>
    <property type="match status" value="1"/>
</dbReference>
<reference evidence="6 7" key="2">
    <citation type="submission" date="2017-10" db="EMBL/GenBank/DDBJ databases">
        <authorList>
            <person name="Banno H."/>
            <person name="Chua N.-H."/>
        </authorList>
    </citation>
    <scope>NUCLEOTIDE SEQUENCE [LARGE SCALE GENOMIC DNA]</scope>
    <source>
        <strain evidence="6 7">JK626</strain>
    </source>
</reference>
<keyword evidence="4" id="KW-0812">Transmembrane</keyword>
<keyword evidence="4" id="KW-0472">Membrane</keyword>
<proteinExistence type="predicted"/>
<organism evidence="6 7">
    <name type="scientific">Pseudobutyrivibrio ruminis</name>
    <dbReference type="NCBI Taxonomy" id="46206"/>
    <lineage>
        <taxon>Bacteria</taxon>
        <taxon>Bacillati</taxon>
        <taxon>Bacillota</taxon>
        <taxon>Clostridia</taxon>
        <taxon>Lachnospirales</taxon>
        <taxon>Lachnospiraceae</taxon>
        <taxon>Pseudobutyrivibrio</taxon>
    </lineage>
</organism>
<dbReference type="Proteomes" id="UP000225889">
    <property type="component" value="Unassembled WGS sequence"/>
</dbReference>
<dbReference type="AlphaFoldDB" id="A0A2G3DU64"/>
<dbReference type="EMBL" id="PDYF01000017">
    <property type="protein sequence ID" value="PHU34568.1"/>
    <property type="molecule type" value="Genomic_DNA"/>
</dbReference>
<evidence type="ECO:0000313" key="7">
    <source>
        <dbReference type="Proteomes" id="UP000225889"/>
    </source>
</evidence>
<feature type="domain" description="HTH merR-type" evidence="5">
    <location>
        <begin position="1"/>
        <end position="68"/>
    </location>
</feature>
<sequence>MTIKAVEQQLGVPRATIRFYEKEKLISPIRGSNGYRDYSADDVSRLKEIILLRKIGLSVNDVEDILDGARNLPEVLEENIKKLQTQMEELNGAIVLTKKIQDDSLDKNRIDIDKYWNILEDEESKGGKFMDIAKDIAKTEKRVIFSFMGWTDRDGNLYNSASDIGKFCGLVILIACIYCVVRNEWSAKNFVFGMSGVLVLIVVEGIISIPLYFLSKKSEWVKENRIKALIISMGIVAAVFVVAAMILN</sequence>
<feature type="transmembrane region" description="Helical" evidence="4">
    <location>
        <begin position="191"/>
        <end position="214"/>
    </location>
</feature>
<dbReference type="Pfam" id="PF13411">
    <property type="entry name" value="MerR_1"/>
    <property type="match status" value="1"/>
</dbReference>
<reference evidence="6 7" key="1">
    <citation type="submission" date="2017-10" db="EMBL/GenBank/DDBJ databases">
        <title>Resolving the taxonomy of Roseburia spp., Eubacterium rectale and Agathobacter spp. through phylogenomic analysis.</title>
        <authorList>
            <person name="Sheridan P.O."/>
            <person name="Walker A.W."/>
            <person name="Duncan S.H."/>
            <person name="Scott K.P."/>
            <person name="Toole P.W.O."/>
            <person name="Luis P."/>
            <person name="Flint H.J."/>
        </authorList>
    </citation>
    <scope>NUCLEOTIDE SEQUENCE [LARGE SCALE GENOMIC DNA]</scope>
    <source>
        <strain evidence="6 7">JK626</strain>
    </source>
</reference>
<dbReference type="RefSeq" id="WP_099392159.1">
    <property type="nucleotide sequence ID" value="NZ_PDYF01000017.1"/>
</dbReference>
<keyword evidence="2" id="KW-0238">DNA-binding</keyword>
<evidence type="ECO:0000256" key="3">
    <source>
        <dbReference type="ARBA" id="ARBA00023163"/>
    </source>
</evidence>
<name>A0A2G3DU64_9FIRM</name>
<accession>A0A2G3DU64</accession>
<dbReference type="InterPro" id="IPR000551">
    <property type="entry name" value="MerR-type_HTH_dom"/>
</dbReference>
<keyword evidence="3" id="KW-0804">Transcription</keyword>